<dbReference type="RefSeq" id="WP_068770843.1">
    <property type="nucleotide sequence ID" value="NZ_CP109796.1"/>
</dbReference>
<proteinExistence type="predicted"/>
<gene>
    <name evidence="1" type="ORF">AW736_14200</name>
</gene>
<dbReference type="Proteomes" id="UP000078486">
    <property type="component" value="Unassembled WGS sequence"/>
</dbReference>
<evidence type="ECO:0008006" key="3">
    <source>
        <dbReference type="Google" id="ProtNLM"/>
    </source>
</evidence>
<accession>A0A178IHJ6</accession>
<comment type="caution">
    <text evidence="1">The sequence shown here is derived from an EMBL/GenBank/DDBJ whole genome shotgun (WGS) entry which is preliminary data.</text>
</comment>
<dbReference type="EMBL" id="LRRQ01000101">
    <property type="protein sequence ID" value="OAM89228.1"/>
    <property type="molecule type" value="Genomic_DNA"/>
</dbReference>
<protein>
    <recommendedName>
        <fullName evidence="3">Beta-ketoacyl synthase N-terminal domain-containing protein</fullName>
    </recommendedName>
</protein>
<name>A0A178IHJ6_9BACT</name>
<sequence length="232" mass="24546">MFERLITALHTDSACAGDEEPSATRERLKACFPPGAARRMTQLGMLVSAALARVEPGADDAIIYATQFGEGRTLESFLESFPAASPTGFQTSIHPGAVQQGMIRRAQPVREFFPMAGGAFLPGQALLAAMLSPAPRVVLCGGEERGTWLREVGAAAGATFAYALALLGINKSDTNENAAHAERALGRVMLAPADEPAAGLAPAEWFALLHGRKNFDGIAAPGWRLRLTWSDA</sequence>
<evidence type="ECO:0000313" key="1">
    <source>
        <dbReference type="EMBL" id="OAM89228.1"/>
    </source>
</evidence>
<evidence type="ECO:0000313" key="2">
    <source>
        <dbReference type="Proteomes" id="UP000078486"/>
    </source>
</evidence>
<keyword evidence="2" id="KW-1185">Reference proteome</keyword>
<dbReference type="STRING" id="1184151.AW736_14200"/>
<reference evidence="1 2" key="1">
    <citation type="submission" date="2016-01" db="EMBL/GenBank/DDBJ databases">
        <title>High potential of lignocellulose degradation of a new Verrucomicrobia species.</title>
        <authorList>
            <person name="Wang Y."/>
            <person name="Shi Y."/>
            <person name="Qiu Z."/>
            <person name="Liu S."/>
            <person name="Yang H."/>
        </authorList>
    </citation>
    <scope>NUCLEOTIDE SEQUENCE [LARGE SCALE GENOMIC DNA]</scope>
    <source>
        <strain evidence="1 2">TSB47</strain>
    </source>
</reference>
<organism evidence="1 2">
    <name type="scientific">Termitidicoccus mucosus</name>
    <dbReference type="NCBI Taxonomy" id="1184151"/>
    <lineage>
        <taxon>Bacteria</taxon>
        <taxon>Pseudomonadati</taxon>
        <taxon>Verrucomicrobiota</taxon>
        <taxon>Opitutia</taxon>
        <taxon>Opitutales</taxon>
        <taxon>Opitutaceae</taxon>
        <taxon>Termitidicoccus</taxon>
    </lineage>
</organism>
<dbReference type="AlphaFoldDB" id="A0A178IHJ6"/>
<dbReference type="OrthoDB" id="192365at2"/>